<proteinExistence type="predicted"/>
<reference evidence="1 2" key="1">
    <citation type="journal article" date="2018" name="Front. Plant Sci.">
        <title>Red Clover (Trifolium pratense) and Zigzag Clover (T. medium) - A Picture of Genomic Similarities and Differences.</title>
        <authorList>
            <person name="Dluhosova J."/>
            <person name="Istvanek J."/>
            <person name="Nedelnik J."/>
            <person name="Repkova J."/>
        </authorList>
    </citation>
    <scope>NUCLEOTIDE SEQUENCE [LARGE SCALE GENOMIC DNA]</scope>
    <source>
        <strain evidence="2">cv. 10/8</strain>
        <tissue evidence="1">Leaf</tissue>
    </source>
</reference>
<dbReference type="EMBL" id="LXQA010968920">
    <property type="protein sequence ID" value="MCI79220.1"/>
    <property type="molecule type" value="Genomic_DNA"/>
</dbReference>
<keyword evidence="2" id="KW-1185">Reference proteome</keyword>
<dbReference type="AlphaFoldDB" id="A0A392UYJ0"/>
<sequence length="64" mass="7179">GITIDLKARWRIVEYALKSRLRKSEILGACWYGRWVQAHGRGAHLWAEALSVAPAQAHGRGARL</sequence>
<comment type="caution">
    <text evidence="1">The sequence shown here is derived from an EMBL/GenBank/DDBJ whole genome shotgun (WGS) entry which is preliminary data.</text>
</comment>
<evidence type="ECO:0000313" key="1">
    <source>
        <dbReference type="EMBL" id="MCI79220.1"/>
    </source>
</evidence>
<dbReference type="Proteomes" id="UP000265520">
    <property type="component" value="Unassembled WGS sequence"/>
</dbReference>
<organism evidence="1 2">
    <name type="scientific">Trifolium medium</name>
    <dbReference type="NCBI Taxonomy" id="97028"/>
    <lineage>
        <taxon>Eukaryota</taxon>
        <taxon>Viridiplantae</taxon>
        <taxon>Streptophyta</taxon>
        <taxon>Embryophyta</taxon>
        <taxon>Tracheophyta</taxon>
        <taxon>Spermatophyta</taxon>
        <taxon>Magnoliopsida</taxon>
        <taxon>eudicotyledons</taxon>
        <taxon>Gunneridae</taxon>
        <taxon>Pentapetalae</taxon>
        <taxon>rosids</taxon>
        <taxon>fabids</taxon>
        <taxon>Fabales</taxon>
        <taxon>Fabaceae</taxon>
        <taxon>Papilionoideae</taxon>
        <taxon>50 kb inversion clade</taxon>
        <taxon>NPAAA clade</taxon>
        <taxon>Hologalegina</taxon>
        <taxon>IRL clade</taxon>
        <taxon>Trifolieae</taxon>
        <taxon>Trifolium</taxon>
    </lineage>
</organism>
<evidence type="ECO:0000313" key="2">
    <source>
        <dbReference type="Proteomes" id="UP000265520"/>
    </source>
</evidence>
<name>A0A392UYJ0_9FABA</name>
<accession>A0A392UYJ0</accession>
<feature type="non-terminal residue" evidence="1">
    <location>
        <position position="1"/>
    </location>
</feature>
<protein>
    <submittedName>
        <fullName evidence="1">Uncharacterized protein</fullName>
    </submittedName>
</protein>